<evidence type="ECO:0000313" key="3">
    <source>
        <dbReference type="RefSeq" id="XP_015264280.1"/>
    </source>
</evidence>
<evidence type="ECO:0000313" key="2">
    <source>
        <dbReference type="Proteomes" id="UP000694871"/>
    </source>
</evidence>
<dbReference type="RefSeq" id="XP_015264280.1">
    <property type="nucleotide sequence ID" value="XM_015408794.1"/>
</dbReference>
<keyword evidence="2" id="KW-1185">Reference proteome</keyword>
<keyword evidence="1" id="KW-1133">Transmembrane helix</keyword>
<accession>A0ABM1JS43</accession>
<sequence>MEAKMSEAMSRRIRGFFGAANFWAIVLYNILALNSLDFAIIVSRRILLAGFPLSTLSIWFITYCGVQLIKERERLLAILEEKEGKEKGE</sequence>
<keyword evidence="1" id="KW-0812">Transmembrane</keyword>
<organism evidence="2 3">
    <name type="scientific">Gekko japonicus</name>
    <name type="common">Schlegel's Japanese gecko</name>
    <dbReference type="NCBI Taxonomy" id="146911"/>
    <lineage>
        <taxon>Eukaryota</taxon>
        <taxon>Metazoa</taxon>
        <taxon>Chordata</taxon>
        <taxon>Craniata</taxon>
        <taxon>Vertebrata</taxon>
        <taxon>Euteleostomi</taxon>
        <taxon>Lepidosauria</taxon>
        <taxon>Squamata</taxon>
        <taxon>Bifurcata</taxon>
        <taxon>Gekkota</taxon>
        <taxon>Gekkonidae</taxon>
        <taxon>Gekkoninae</taxon>
        <taxon>Gekko</taxon>
    </lineage>
</organism>
<gene>
    <name evidence="3" type="primary">HHATL</name>
</gene>
<reference evidence="3" key="1">
    <citation type="submission" date="2025-08" db="UniProtKB">
        <authorList>
            <consortium name="RefSeq"/>
        </authorList>
    </citation>
    <scope>IDENTIFICATION</scope>
</reference>
<keyword evidence="1" id="KW-0472">Membrane</keyword>
<proteinExistence type="predicted"/>
<dbReference type="GeneID" id="107108369"/>
<evidence type="ECO:0000256" key="1">
    <source>
        <dbReference type="SAM" id="Phobius"/>
    </source>
</evidence>
<feature type="transmembrane region" description="Helical" evidence="1">
    <location>
        <begin position="46"/>
        <end position="66"/>
    </location>
</feature>
<dbReference type="Proteomes" id="UP000694871">
    <property type="component" value="Unplaced"/>
</dbReference>
<protein>
    <submittedName>
        <fullName evidence="3">Protein-cysteine N-palmitoyltransferase HHAT-like protein</fullName>
    </submittedName>
</protein>
<feature type="transmembrane region" description="Helical" evidence="1">
    <location>
        <begin position="20"/>
        <end position="40"/>
    </location>
</feature>
<name>A0ABM1JS43_GEKJA</name>